<evidence type="ECO:0000259" key="7">
    <source>
        <dbReference type="PROSITE" id="PS51379"/>
    </source>
</evidence>
<comment type="caution">
    <text evidence="8">The sequence shown here is derived from an EMBL/GenBank/DDBJ whole genome shotgun (WGS) entry which is preliminary data.</text>
</comment>
<dbReference type="GO" id="GO:0016491">
    <property type="term" value="F:oxidoreductase activity"/>
    <property type="evidence" value="ECO:0007669"/>
    <property type="project" value="UniProtKB-ARBA"/>
</dbReference>
<dbReference type="GO" id="GO:0051539">
    <property type="term" value="F:4 iron, 4 sulfur cluster binding"/>
    <property type="evidence" value="ECO:0007669"/>
    <property type="project" value="UniProtKB-KW"/>
</dbReference>
<evidence type="ECO:0000256" key="5">
    <source>
        <dbReference type="ARBA" id="ARBA00023004"/>
    </source>
</evidence>
<dbReference type="Gene3D" id="1.10.1060.10">
    <property type="entry name" value="Alpha-helical ferredoxin"/>
    <property type="match status" value="1"/>
</dbReference>
<dbReference type="PANTHER" id="PTHR43551">
    <property type="entry name" value="FUMARATE REDUCTASE IRON-SULFUR SUBUNIT"/>
    <property type="match status" value="1"/>
</dbReference>
<dbReference type="GO" id="GO:0046872">
    <property type="term" value="F:metal ion binding"/>
    <property type="evidence" value="ECO:0007669"/>
    <property type="project" value="UniProtKB-KW"/>
</dbReference>
<dbReference type="Pfam" id="PF13183">
    <property type="entry name" value="Fer4_8"/>
    <property type="match status" value="1"/>
</dbReference>
<proteinExistence type="predicted"/>
<keyword evidence="5" id="KW-0408">Iron</keyword>
<dbReference type="Proteomes" id="UP000285961">
    <property type="component" value="Unassembled WGS sequence"/>
</dbReference>
<evidence type="ECO:0000313" key="8">
    <source>
        <dbReference type="EMBL" id="RJP65048.1"/>
    </source>
</evidence>
<evidence type="ECO:0000313" key="9">
    <source>
        <dbReference type="Proteomes" id="UP000285961"/>
    </source>
</evidence>
<dbReference type="SUPFAM" id="SSF46548">
    <property type="entry name" value="alpha-helical ferredoxin"/>
    <property type="match status" value="1"/>
</dbReference>
<dbReference type="PANTHER" id="PTHR43551:SF1">
    <property type="entry name" value="HETERODISULFIDE REDUCTASE"/>
    <property type="match status" value="1"/>
</dbReference>
<name>A0A419EQ42_9BACT</name>
<evidence type="ECO:0000256" key="1">
    <source>
        <dbReference type="ARBA" id="ARBA00022448"/>
    </source>
</evidence>
<dbReference type="InterPro" id="IPR009051">
    <property type="entry name" value="Helical_ferredxn"/>
</dbReference>
<dbReference type="InterPro" id="IPR017900">
    <property type="entry name" value="4Fe4S_Fe_S_CS"/>
</dbReference>
<sequence length="435" mass="49604">MVKDPGLDETIKRLTPEQIESVIKRVLTKETAARLRVYLDTCVHCGLCAEACHTYLSRDRDPEYSPVAKVKNTLWEIVKRKGKVDGEFLKNASRIAFTECAVCRRCSMYCPFGIDIAYLLIVVRRILNLLYVVPAYLQDTTNSHAVTMNQMWVQEDEWIDTLQWQEEEARMEMAKARIPLDKEGADIMYSVIAPEPKILAQLINYMAQIMTVAGMDWTMPATDGWDNSNMAMYSGDFETMGRVERQHYETAFRLKVKKIVMGECGHAFRGAAYDGPKWLVWKHPPVPLIHAVEFYYDLLKTGTIKIAKKFPEPTTVQDPCNIVRGKGLGKKLRYVMNALCEDFRDVNPRLEHNYCCMAGGGTINCGPPWTRSRMVSNKVKAEQFKATGAKIIVTPCHNCHSGIEQLVSFYKLGMHVKFISEILVECMEVPQHLKV</sequence>
<reference evidence="8 9" key="1">
    <citation type="journal article" date="2017" name="ISME J.">
        <title>Energy and carbon metabolisms in a deep terrestrial subsurface fluid microbial community.</title>
        <authorList>
            <person name="Momper L."/>
            <person name="Jungbluth S.P."/>
            <person name="Lee M.D."/>
            <person name="Amend J.P."/>
        </authorList>
    </citation>
    <scope>NUCLEOTIDE SEQUENCE [LARGE SCALE GENOMIC DNA]</scope>
    <source>
        <strain evidence="8">SURF_17</strain>
    </source>
</reference>
<keyword evidence="6" id="KW-0411">Iron-sulfur</keyword>
<evidence type="ECO:0000256" key="6">
    <source>
        <dbReference type="ARBA" id="ARBA00023014"/>
    </source>
</evidence>
<accession>A0A419EQ42</accession>
<dbReference type="InterPro" id="IPR004017">
    <property type="entry name" value="Cys_rich_dom"/>
</dbReference>
<dbReference type="EMBL" id="QZKI01000131">
    <property type="protein sequence ID" value="RJP65048.1"/>
    <property type="molecule type" value="Genomic_DNA"/>
</dbReference>
<keyword evidence="2" id="KW-0004">4Fe-4S</keyword>
<evidence type="ECO:0000256" key="2">
    <source>
        <dbReference type="ARBA" id="ARBA00022485"/>
    </source>
</evidence>
<dbReference type="Pfam" id="PF02754">
    <property type="entry name" value="CCG"/>
    <property type="match status" value="1"/>
</dbReference>
<evidence type="ECO:0000256" key="3">
    <source>
        <dbReference type="ARBA" id="ARBA00022723"/>
    </source>
</evidence>
<evidence type="ECO:0000256" key="4">
    <source>
        <dbReference type="ARBA" id="ARBA00022982"/>
    </source>
</evidence>
<keyword evidence="4" id="KW-0249">Electron transport</keyword>
<gene>
    <name evidence="8" type="ORF">C4532_18275</name>
</gene>
<keyword evidence="1" id="KW-0813">Transport</keyword>
<dbReference type="PROSITE" id="PS00198">
    <property type="entry name" value="4FE4S_FER_1"/>
    <property type="match status" value="1"/>
</dbReference>
<feature type="domain" description="4Fe-4S ferredoxin-type" evidence="7">
    <location>
        <begin position="33"/>
        <end position="63"/>
    </location>
</feature>
<organism evidence="8 9">
    <name type="scientific">Candidatus Abyssobacteria bacterium SURF_17</name>
    <dbReference type="NCBI Taxonomy" id="2093361"/>
    <lineage>
        <taxon>Bacteria</taxon>
        <taxon>Pseudomonadati</taxon>
        <taxon>Candidatus Hydrogenedentota</taxon>
        <taxon>Candidatus Abyssobacteria</taxon>
    </lineage>
</organism>
<dbReference type="InterPro" id="IPR017896">
    <property type="entry name" value="4Fe4S_Fe-S-bd"/>
</dbReference>
<keyword evidence="3" id="KW-0479">Metal-binding</keyword>
<protein>
    <submittedName>
        <fullName evidence="8">(Fe-S)-binding protein</fullName>
    </submittedName>
</protein>
<dbReference type="PROSITE" id="PS51379">
    <property type="entry name" value="4FE4S_FER_2"/>
    <property type="match status" value="1"/>
</dbReference>
<dbReference type="AlphaFoldDB" id="A0A419EQ42"/>